<dbReference type="RefSeq" id="WP_188705189.1">
    <property type="nucleotide sequence ID" value="NZ_BMLX01000004.1"/>
</dbReference>
<dbReference type="EMBL" id="BMLX01000004">
    <property type="protein sequence ID" value="GGP23017.1"/>
    <property type="molecule type" value="Genomic_DNA"/>
</dbReference>
<gene>
    <name evidence="2" type="ORF">GCM10010970_30170</name>
</gene>
<dbReference type="PROSITE" id="PS51257">
    <property type="entry name" value="PROKAR_LIPOPROTEIN"/>
    <property type="match status" value="1"/>
</dbReference>
<evidence type="ECO:0000256" key="1">
    <source>
        <dbReference type="SAM" id="SignalP"/>
    </source>
</evidence>
<evidence type="ECO:0000313" key="3">
    <source>
        <dbReference type="Proteomes" id="UP000637267"/>
    </source>
</evidence>
<sequence>MKLICFCCMCVLGILLAGCCPGGCFIATGKDVEALINARPYLLQWAKADVTPESRRMDSRTCGSDLLETVPYPDGIAFSQDRIQKEQQPREDDRAAYSRLFDNWQRCMLKKGYRYTGQCYDNEISRALPACGAP</sequence>
<accession>A0ABQ2PCR8</accession>
<proteinExistence type="predicted"/>
<feature type="signal peptide" evidence="1">
    <location>
        <begin position="1"/>
        <end position="17"/>
    </location>
</feature>
<evidence type="ECO:0000313" key="2">
    <source>
        <dbReference type="EMBL" id="GGP23017.1"/>
    </source>
</evidence>
<dbReference type="Proteomes" id="UP000637267">
    <property type="component" value="Unassembled WGS sequence"/>
</dbReference>
<organism evidence="2 3">
    <name type="scientific">Silvimonas iriomotensis</name>
    <dbReference type="NCBI Taxonomy" id="449662"/>
    <lineage>
        <taxon>Bacteria</taxon>
        <taxon>Pseudomonadati</taxon>
        <taxon>Pseudomonadota</taxon>
        <taxon>Betaproteobacteria</taxon>
        <taxon>Neisseriales</taxon>
        <taxon>Chitinibacteraceae</taxon>
        <taxon>Silvimonas</taxon>
    </lineage>
</organism>
<keyword evidence="3" id="KW-1185">Reference proteome</keyword>
<name>A0ABQ2PCR8_9NEIS</name>
<reference evidence="3" key="1">
    <citation type="journal article" date="2019" name="Int. J. Syst. Evol. Microbiol.">
        <title>The Global Catalogue of Microorganisms (GCM) 10K type strain sequencing project: providing services to taxonomists for standard genome sequencing and annotation.</title>
        <authorList>
            <consortium name="The Broad Institute Genomics Platform"/>
            <consortium name="The Broad Institute Genome Sequencing Center for Infectious Disease"/>
            <person name="Wu L."/>
            <person name="Ma J."/>
        </authorList>
    </citation>
    <scope>NUCLEOTIDE SEQUENCE [LARGE SCALE GENOMIC DNA]</scope>
    <source>
        <strain evidence="3">CGMCC 1.8859</strain>
    </source>
</reference>
<feature type="chain" id="PRO_5045559282" description="Lipoprotein" evidence="1">
    <location>
        <begin position="18"/>
        <end position="134"/>
    </location>
</feature>
<keyword evidence="1" id="KW-0732">Signal</keyword>
<protein>
    <recommendedName>
        <fullName evidence="4">Lipoprotein</fullName>
    </recommendedName>
</protein>
<comment type="caution">
    <text evidence="2">The sequence shown here is derived from an EMBL/GenBank/DDBJ whole genome shotgun (WGS) entry which is preliminary data.</text>
</comment>
<evidence type="ECO:0008006" key="4">
    <source>
        <dbReference type="Google" id="ProtNLM"/>
    </source>
</evidence>